<dbReference type="PROSITE" id="PS50943">
    <property type="entry name" value="HTH_CROC1"/>
    <property type="match status" value="1"/>
</dbReference>
<dbReference type="InterPro" id="IPR001387">
    <property type="entry name" value="Cro/C1-type_HTH"/>
</dbReference>
<sequence length="191" mass="21479">MVRKGALSSELDLHRASIAARFLRQQSQEYPDLVGLEEELGKLIRSYESKHWSDLETISQEQVAENESAEKQAAAEFRFFRRRRDTILKKMKKAGIRQSDLGFILAHSKSYTSELLNGIRPFSTTDLIVIHQLLEIPLDQLFCTELSASTQEKVDLVKQNLSSADRKNKASQSGSLSSAPTHISMSAADLK</sequence>
<reference evidence="3 4" key="1">
    <citation type="submission" date="2020-06" db="EMBL/GenBank/DDBJ databases">
        <title>Dyadobacter sandarakinus sp. nov., isolated from the soil of the Arctic Yellow River Station.</title>
        <authorList>
            <person name="Zhang Y."/>
            <person name="Peng F."/>
        </authorList>
    </citation>
    <scope>NUCLEOTIDE SEQUENCE [LARGE SCALE GENOMIC DNA]</scope>
    <source>
        <strain evidence="3 4">Q3-56</strain>
    </source>
</reference>
<proteinExistence type="predicted"/>
<name>A0ABX7IBT0_9BACT</name>
<dbReference type="InterPro" id="IPR010982">
    <property type="entry name" value="Lambda_DNA-bd_dom_sf"/>
</dbReference>
<protein>
    <submittedName>
        <fullName evidence="3">Helix-turn-helix transcriptional regulator</fullName>
    </submittedName>
</protein>
<dbReference type="RefSeq" id="WP_204659656.1">
    <property type="nucleotide sequence ID" value="NZ_CP056775.1"/>
</dbReference>
<accession>A0ABX7IBT0</accession>
<dbReference type="EMBL" id="CP056775">
    <property type="protein sequence ID" value="QRR03559.1"/>
    <property type="molecule type" value="Genomic_DNA"/>
</dbReference>
<dbReference type="Gene3D" id="1.10.260.40">
    <property type="entry name" value="lambda repressor-like DNA-binding domains"/>
    <property type="match status" value="1"/>
</dbReference>
<feature type="domain" description="HTH cro/C1-type" evidence="2">
    <location>
        <begin position="87"/>
        <end position="141"/>
    </location>
</feature>
<gene>
    <name evidence="3" type="ORF">HWI92_22910</name>
</gene>
<evidence type="ECO:0000313" key="4">
    <source>
        <dbReference type="Proteomes" id="UP000612680"/>
    </source>
</evidence>
<feature type="compositionally biased region" description="Polar residues" evidence="1">
    <location>
        <begin position="170"/>
        <end position="184"/>
    </location>
</feature>
<dbReference type="SUPFAM" id="SSF47413">
    <property type="entry name" value="lambda repressor-like DNA-binding domains"/>
    <property type="match status" value="1"/>
</dbReference>
<evidence type="ECO:0000259" key="2">
    <source>
        <dbReference type="PROSITE" id="PS50943"/>
    </source>
</evidence>
<evidence type="ECO:0000313" key="3">
    <source>
        <dbReference type="EMBL" id="QRR03559.1"/>
    </source>
</evidence>
<feature type="region of interest" description="Disordered" evidence="1">
    <location>
        <begin position="162"/>
        <end position="191"/>
    </location>
</feature>
<evidence type="ECO:0000256" key="1">
    <source>
        <dbReference type="SAM" id="MobiDB-lite"/>
    </source>
</evidence>
<organism evidence="3 4">
    <name type="scientific">Dyadobacter sandarakinus</name>
    <dbReference type="NCBI Taxonomy" id="2747268"/>
    <lineage>
        <taxon>Bacteria</taxon>
        <taxon>Pseudomonadati</taxon>
        <taxon>Bacteroidota</taxon>
        <taxon>Cytophagia</taxon>
        <taxon>Cytophagales</taxon>
        <taxon>Spirosomataceae</taxon>
        <taxon>Dyadobacter</taxon>
    </lineage>
</organism>
<dbReference type="Proteomes" id="UP000612680">
    <property type="component" value="Chromosome"/>
</dbReference>
<keyword evidence="4" id="KW-1185">Reference proteome</keyword>